<dbReference type="EMBL" id="GBRH01237394">
    <property type="protein sequence ID" value="JAD60501.1"/>
    <property type="molecule type" value="Transcribed_RNA"/>
</dbReference>
<evidence type="ECO:0000313" key="1">
    <source>
        <dbReference type="EMBL" id="JAD60501.1"/>
    </source>
</evidence>
<dbReference type="AlphaFoldDB" id="A0A0A9BAZ2"/>
<name>A0A0A9BAZ2_ARUDO</name>
<sequence length="36" mass="4079">MHNLTYTYASLFFMYSSTSSASKTEALLLLKVVGRF</sequence>
<reference evidence="1" key="2">
    <citation type="journal article" date="2015" name="Data Brief">
        <title>Shoot transcriptome of the giant reed, Arundo donax.</title>
        <authorList>
            <person name="Barrero R.A."/>
            <person name="Guerrero F.D."/>
            <person name="Moolhuijzen P."/>
            <person name="Goolsby J.A."/>
            <person name="Tidwell J."/>
            <person name="Bellgard S.E."/>
            <person name="Bellgard M.I."/>
        </authorList>
    </citation>
    <scope>NUCLEOTIDE SEQUENCE</scope>
    <source>
        <tissue evidence="1">Shoot tissue taken approximately 20 cm above the soil surface</tissue>
    </source>
</reference>
<protein>
    <submittedName>
        <fullName evidence="1">Uncharacterized protein</fullName>
    </submittedName>
</protein>
<organism evidence="1">
    <name type="scientific">Arundo donax</name>
    <name type="common">Giant reed</name>
    <name type="synonym">Donax arundinaceus</name>
    <dbReference type="NCBI Taxonomy" id="35708"/>
    <lineage>
        <taxon>Eukaryota</taxon>
        <taxon>Viridiplantae</taxon>
        <taxon>Streptophyta</taxon>
        <taxon>Embryophyta</taxon>
        <taxon>Tracheophyta</taxon>
        <taxon>Spermatophyta</taxon>
        <taxon>Magnoliopsida</taxon>
        <taxon>Liliopsida</taxon>
        <taxon>Poales</taxon>
        <taxon>Poaceae</taxon>
        <taxon>PACMAD clade</taxon>
        <taxon>Arundinoideae</taxon>
        <taxon>Arundineae</taxon>
        <taxon>Arundo</taxon>
    </lineage>
</organism>
<reference evidence="1" key="1">
    <citation type="submission" date="2014-09" db="EMBL/GenBank/DDBJ databases">
        <authorList>
            <person name="Magalhaes I.L.F."/>
            <person name="Oliveira U."/>
            <person name="Santos F.R."/>
            <person name="Vidigal T.H.D.A."/>
            <person name="Brescovit A.D."/>
            <person name="Santos A.J."/>
        </authorList>
    </citation>
    <scope>NUCLEOTIDE SEQUENCE</scope>
    <source>
        <tissue evidence="1">Shoot tissue taken approximately 20 cm above the soil surface</tissue>
    </source>
</reference>
<accession>A0A0A9BAZ2</accession>
<proteinExistence type="predicted"/>